<protein>
    <submittedName>
        <fullName evidence="10">Acyl-CoA dehydrogenase</fullName>
    </submittedName>
</protein>
<feature type="domain" description="Acyl-CoA oxidase/dehydrogenase middle" evidence="8">
    <location>
        <begin position="121"/>
        <end position="233"/>
    </location>
</feature>
<keyword evidence="11" id="KW-1185">Reference proteome</keyword>
<reference evidence="11" key="1">
    <citation type="submission" date="2016-10" db="EMBL/GenBank/DDBJ databases">
        <authorList>
            <person name="Varghese N."/>
        </authorList>
    </citation>
    <scope>NUCLEOTIDE SEQUENCE [LARGE SCALE GENOMIC DNA]</scope>
    <source>
        <strain evidence="11">CGMCC 1.12284</strain>
    </source>
</reference>
<evidence type="ECO:0000259" key="9">
    <source>
        <dbReference type="Pfam" id="PF02771"/>
    </source>
</evidence>
<comment type="similarity">
    <text evidence="2 6">Belongs to the acyl-CoA dehydrogenase family.</text>
</comment>
<dbReference type="Pfam" id="PF00441">
    <property type="entry name" value="Acyl-CoA_dh_1"/>
    <property type="match status" value="1"/>
</dbReference>
<proteinExistence type="inferred from homology"/>
<dbReference type="OrthoDB" id="275197at2157"/>
<dbReference type="PANTHER" id="PTHR43884:SF12">
    <property type="entry name" value="ISOVALERYL-COA DEHYDROGENASE, MITOCHONDRIAL-RELATED"/>
    <property type="match status" value="1"/>
</dbReference>
<evidence type="ECO:0000259" key="7">
    <source>
        <dbReference type="Pfam" id="PF00441"/>
    </source>
</evidence>
<gene>
    <name evidence="10" type="ORF">SAMN05216285_3230</name>
</gene>
<dbReference type="Gene3D" id="1.20.140.10">
    <property type="entry name" value="Butyryl-CoA Dehydrogenase, subunit A, domain 3"/>
    <property type="match status" value="1"/>
</dbReference>
<dbReference type="PIRSF" id="PIRSF016578">
    <property type="entry name" value="HsaA"/>
    <property type="match status" value="1"/>
</dbReference>
<dbReference type="FunFam" id="2.40.110.10:FF:000002">
    <property type="entry name" value="Acyl-CoA dehydrogenase fadE12"/>
    <property type="match status" value="1"/>
</dbReference>
<dbReference type="Gene3D" id="1.10.540.10">
    <property type="entry name" value="Acyl-CoA dehydrogenase/oxidase, N-terminal domain"/>
    <property type="match status" value="1"/>
</dbReference>
<dbReference type="Proteomes" id="UP000183275">
    <property type="component" value="Unassembled WGS sequence"/>
</dbReference>
<feature type="domain" description="Acyl-CoA dehydrogenase/oxidase C-terminal" evidence="7">
    <location>
        <begin position="245"/>
        <end position="396"/>
    </location>
</feature>
<evidence type="ECO:0000313" key="11">
    <source>
        <dbReference type="Proteomes" id="UP000183275"/>
    </source>
</evidence>
<dbReference type="InterPro" id="IPR037069">
    <property type="entry name" value="AcylCoA_DH/ox_N_sf"/>
</dbReference>
<dbReference type="InterPro" id="IPR046373">
    <property type="entry name" value="Acyl-CoA_Oxase/DH_mid-dom_sf"/>
</dbReference>
<evidence type="ECO:0000256" key="2">
    <source>
        <dbReference type="ARBA" id="ARBA00009347"/>
    </source>
</evidence>
<accession>A0A1I0Q9M0</accession>
<dbReference type="FunFam" id="1.20.140.10:FF:000004">
    <property type="entry name" value="Acyl-CoA dehydrogenase FadE25"/>
    <property type="match status" value="1"/>
</dbReference>
<keyword evidence="3 6" id="KW-0285">Flavoprotein</keyword>
<dbReference type="RefSeq" id="WP_049992264.1">
    <property type="nucleotide sequence ID" value="NZ_FOIS01000004.1"/>
</dbReference>
<evidence type="ECO:0000256" key="6">
    <source>
        <dbReference type="RuleBase" id="RU362125"/>
    </source>
</evidence>
<evidence type="ECO:0000256" key="3">
    <source>
        <dbReference type="ARBA" id="ARBA00022630"/>
    </source>
</evidence>
<dbReference type="EMBL" id="FOIS01000004">
    <property type="protein sequence ID" value="SEW23252.1"/>
    <property type="molecule type" value="Genomic_DNA"/>
</dbReference>
<dbReference type="SUPFAM" id="SSF56645">
    <property type="entry name" value="Acyl-CoA dehydrogenase NM domain-like"/>
    <property type="match status" value="1"/>
</dbReference>
<evidence type="ECO:0000313" key="10">
    <source>
        <dbReference type="EMBL" id="SEW23252.1"/>
    </source>
</evidence>
<dbReference type="InterPro" id="IPR013786">
    <property type="entry name" value="AcylCoA_DH/ox_N"/>
</dbReference>
<dbReference type="Pfam" id="PF02770">
    <property type="entry name" value="Acyl-CoA_dh_M"/>
    <property type="match status" value="1"/>
</dbReference>
<evidence type="ECO:0000256" key="1">
    <source>
        <dbReference type="ARBA" id="ARBA00001974"/>
    </source>
</evidence>
<evidence type="ECO:0000256" key="5">
    <source>
        <dbReference type="ARBA" id="ARBA00023002"/>
    </source>
</evidence>
<dbReference type="InterPro" id="IPR006091">
    <property type="entry name" value="Acyl-CoA_Oxase/DH_mid-dom"/>
</dbReference>
<dbReference type="InterPro" id="IPR009100">
    <property type="entry name" value="AcylCoA_DH/oxidase_NM_dom_sf"/>
</dbReference>
<name>A0A1I0Q9M0_9EURY</name>
<dbReference type="InterPro" id="IPR009075">
    <property type="entry name" value="AcylCo_DH/oxidase_C"/>
</dbReference>
<comment type="cofactor">
    <cofactor evidence="1 6">
        <name>FAD</name>
        <dbReference type="ChEBI" id="CHEBI:57692"/>
    </cofactor>
</comment>
<dbReference type="InterPro" id="IPR006089">
    <property type="entry name" value="Acyl-CoA_DH_CS"/>
</dbReference>
<evidence type="ECO:0000256" key="4">
    <source>
        <dbReference type="ARBA" id="ARBA00022827"/>
    </source>
</evidence>
<keyword evidence="5 6" id="KW-0560">Oxidoreductase</keyword>
<dbReference type="SUPFAM" id="SSF47203">
    <property type="entry name" value="Acyl-CoA dehydrogenase C-terminal domain-like"/>
    <property type="match status" value="1"/>
</dbReference>
<dbReference type="PROSITE" id="PS00073">
    <property type="entry name" value="ACYL_COA_DH_2"/>
    <property type="match status" value="1"/>
</dbReference>
<organism evidence="10 11">
    <name type="scientific">Natrinema salifodinae</name>
    <dbReference type="NCBI Taxonomy" id="1202768"/>
    <lineage>
        <taxon>Archaea</taxon>
        <taxon>Methanobacteriati</taxon>
        <taxon>Methanobacteriota</taxon>
        <taxon>Stenosarchaea group</taxon>
        <taxon>Halobacteria</taxon>
        <taxon>Halobacteriales</taxon>
        <taxon>Natrialbaceae</taxon>
        <taxon>Natrinema</taxon>
    </lineage>
</organism>
<feature type="domain" description="Acyl-CoA dehydrogenase/oxidase N-terminal" evidence="9">
    <location>
        <begin position="6"/>
        <end position="117"/>
    </location>
</feature>
<dbReference type="STRING" id="1202768.SAMN05216285_3230"/>
<dbReference type="Pfam" id="PF02771">
    <property type="entry name" value="Acyl-CoA_dh_N"/>
    <property type="match status" value="1"/>
</dbReference>
<dbReference type="InterPro" id="IPR036250">
    <property type="entry name" value="AcylCo_DH-like_C"/>
</dbReference>
<dbReference type="AlphaFoldDB" id="A0A1I0Q9M0"/>
<dbReference type="Gene3D" id="2.40.110.10">
    <property type="entry name" value="Butyryl-CoA Dehydrogenase, subunit A, domain 2"/>
    <property type="match status" value="1"/>
</dbReference>
<sequence>MAFQLSAEHEAIRDAVREFGENEIEPVAEEHDQAGEYPEELRRKAAEYDFVAPNIPIEYDGAGMDKLSTTIVTEELWRADPGIGSAVGSAGFGTDMIVEFGDEWMKEEWLPKIANGEVASCSMISEPAHGSNVAGIETVAERDSAEETSADPSELEASEDGDEYVLNGNKMWITNGTVADVGVAMAKTSPGEGHRGITAFLVPMDADGIQTEKIDNKLGIRASDLAEVIIDDVRVPAENVIGEVDQGFYQLMEFFASGRTSVAAQAVGAAQGALDAAIEYANQREQFDQKISEFQAIQHKIAEMATKVEAARSLTYRAATQVEQNNQDVAAQYSSMAKLFASEISVEVADEGVQVHGGSGYVTDYPAERYYRDARITKIYEGTSEIQKNIIADQIL</sequence>
<dbReference type="GO" id="GO:0003995">
    <property type="term" value="F:acyl-CoA dehydrogenase activity"/>
    <property type="evidence" value="ECO:0007669"/>
    <property type="project" value="InterPro"/>
</dbReference>
<dbReference type="PANTHER" id="PTHR43884">
    <property type="entry name" value="ACYL-COA DEHYDROGENASE"/>
    <property type="match status" value="1"/>
</dbReference>
<keyword evidence="4 6" id="KW-0274">FAD</keyword>
<dbReference type="GO" id="GO:0050660">
    <property type="term" value="F:flavin adenine dinucleotide binding"/>
    <property type="evidence" value="ECO:0007669"/>
    <property type="project" value="InterPro"/>
</dbReference>
<dbReference type="eggNOG" id="arCOG01707">
    <property type="taxonomic scope" value="Archaea"/>
</dbReference>
<evidence type="ECO:0000259" key="8">
    <source>
        <dbReference type="Pfam" id="PF02770"/>
    </source>
</evidence>